<evidence type="ECO:0000313" key="2">
    <source>
        <dbReference type="Proteomes" id="UP000824469"/>
    </source>
</evidence>
<dbReference type="AlphaFoldDB" id="A0AA38F570"/>
<protein>
    <submittedName>
        <fullName evidence="1">Uncharacterized protein</fullName>
    </submittedName>
</protein>
<reference evidence="1 2" key="1">
    <citation type="journal article" date="2021" name="Nat. Plants">
        <title>The Taxus genome provides insights into paclitaxel biosynthesis.</title>
        <authorList>
            <person name="Xiong X."/>
            <person name="Gou J."/>
            <person name="Liao Q."/>
            <person name="Li Y."/>
            <person name="Zhou Q."/>
            <person name="Bi G."/>
            <person name="Li C."/>
            <person name="Du R."/>
            <person name="Wang X."/>
            <person name="Sun T."/>
            <person name="Guo L."/>
            <person name="Liang H."/>
            <person name="Lu P."/>
            <person name="Wu Y."/>
            <person name="Zhang Z."/>
            <person name="Ro D.K."/>
            <person name="Shang Y."/>
            <person name="Huang S."/>
            <person name="Yan J."/>
        </authorList>
    </citation>
    <scope>NUCLEOTIDE SEQUENCE [LARGE SCALE GENOMIC DNA]</scope>
    <source>
        <strain evidence="1">Ta-2019</strain>
    </source>
</reference>
<feature type="non-terminal residue" evidence="1">
    <location>
        <position position="1"/>
    </location>
</feature>
<proteinExistence type="predicted"/>
<keyword evidence="2" id="KW-1185">Reference proteome</keyword>
<evidence type="ECO:0000313" key="1">
    <source>
        <dbReference type="EMBL" id="KAH9292569.1"/>
    </source>
</evidence>
<organism evidence="1 2">
    <name type="scientific">Taxus chinensis</name>
    <name type="common">Chinese yew</name>
    <name type="synonym">Taxus wallichiana var. chinensis</name>
    <dbReference type="NCBI Taxonomy" id="29808"/>
    <lineage>
        <taxon>Eukaryota</taxon>
        <taxon>Viridiplantae</taxon>
        <taxon>Streptophyta</taxon>
        <taxon>Embryophyta</taxon>
        <taxon>Tracheophyta</taxon>
        <taxon>Spermatophyta</taxon>
        <taxon>Pinopsida</taxon>
        <taxon>Pinidae</taxon>
        <taxon>Conifers II</taxon>
        <taxon>Cupressales</taxon>
        <taxon>Taxaceae</taxon>
        <taxon>Taxus</taxon>
    </lineage>
</organism>
<dbReference type="EMBL" id="JAHRHJ020002889">
    <property type="protein sequence ID" value="KAH9292569.1"/>
    <property type="molecule type" value="Genomic_DNA"/>
</dbReference>
<dbReference type="Proteomes" id="UP000824469">
    <property type="component" value="Unassembled WGS sequence"/>
</dbReference>
<comment type="caution">
    <text evidence="1">The sequence shown here is derived from an EMBL/GenBank/DDBJ whole genome shotgun (WGS) entry which is preliminary data.</text>
</comment>
<accession>A0AA38F570</accession>
<gene>
    <name evidence="1" type="ORF">KI387_042245</name>
</gene>
<feature type="non-terminal residue" evidence="1">
    <location>
        <position position="76"/>
    </location>
</feature>
<sequence length="76" mass="8924">DPKEEGEKSQYQKEVSNEEDLGLEYQDFSGGISIPQSPVNQLLSMLDTQEEKMMFHMEEVPCYFDLEKSNMEREEK</sequence>
<name>A0AA38F570_TAXCH</name>